<dbReference type="AlphaFoldDB" id="A0A1J4MKK3"/>
<sequence length="126" mass="14113">MCNNNFFCLDSYPTYNKRCSCSCFDIKRGCSQQFTCTNRRPTVQRYICRICIPRVNRTPALQNRIACTDCYICGQRAGPASIQAQKPEAIDKCDYSNSCTCTQSPIQRSQTGGCRCGGCCIVLCSR</sequence>
<dbReference type="OrthoDB" id="335744at2759"/>
<dbReference type="Proteomes" id="UP000186176">
    <property type="component" value="Unassembled WGS sequence"/>
</dbReference>
<evidence type="ECO:0000313" key="2">
    <source>
        <dbReference type="Proteomes" id="UP000186176"/>
    </source>
</evidence>
<dbReference type="VEuPathDB" id="CryptoDB:cubi_00112"/>
<name>A0A1J4MKK3_9CRYT</name>
<keyword evidence="2" id="KW-1185">Reference proteome</keyword>
<dbReference type="EMBL" id="LRBP01000009">
    <property type="protein sequence ID" value="OII74559.1"/>
    <property type="molecule type" value="Genomic_DNA"/>
</dbReference>
<proteinExistence type="predicted"/>
<comment type="caution">
    <text evidence="1">The sequence shown here is derived from an EMBL/GenBank/DDBJ whole genome shotgun (WGS) entry which is preliminary data.</text>
</comment>
<evidence type="ECO:0000313" key="1">
    <source>
        <dbReference type="EMBL" id="OII74559.1"/>
    </source>
</evidence>
<gene>
    <name evidence="1" type="ORF">cubi_00112</name>
</gene>
<accession>A0A1J4MKK3</accession>
<protein>
    <submittedName>
        <fullName evidence="1">Uncharacterized protein</fullName>
    </submittedName>
</protein>
<organism evidence="1 2">
    <name type="scientific">Cryptosporidium ubiquitum</name>
    <dbReference type="NCBI Taxonomy" id="857276"/>
    <lineage>
        <taxon>Eukaryota</taxon>
        <taxon>Sar</taxon>
        <taxon>Alveolata</taxon>
        <taxon>Apicomplexa</taxon>
        <taxon>Conoidasida</taxon>
        <taxon>Coccidia</taxon>
        <taxon>Eucoccidiorida</taxon>
        <taxon>Eimeriorina</taxon>
        <taxon>Cryptosporidiidae</taxon>
        <taxon>Cryptosporidium</taxon>
    </lineage>
</organism>
<dbReference type="RefSeq" id="XP_028875705.1">
    <property type="nucleotide sequence ID" value="XM_029017126.1"/>
</dbReference>
<dbReference type="GeneID" id="39976905"/>
<reference evidence="1 2" key="1">
    <citation type="submission" date="2016-10" db="EMBL/GenBank/DDBJ databases">
        <title>Reductive evolution of mitochondrial metabolism and differential evolution of invasion-related proteins in Cryptosporidium.</title>
        <authorList>
            <person name="Liu S."/>
            <person name="Roellig D.M."/>
            <person name="Guo Y."/>
            <person name="Li N."/>
            <person name="Frace M.A."/>
            <person name="Tang K."/>
            <person name="Zhang L."/>
            <person name="Feng Y."/>
            <person name="Xiao L."/>
        </authorList>
    </citation>
    <scope>NUCLEOTIDE SEQUENCE [LARGE SCALE GENOMIC DNA]</scope>
    <source>
        <strain evidence="1">39726</strain>
    </source>
</reference>